<dbReference type="SUPFAM" id="SSF46565">
    <property type="entry name" value="Chaperone J-domain"/>
    <property type="match status" value="1"/>
</dbReference>
<organism evidence="2 3">
    <name type="scientific">Faunimonas pinastri</name>
    <dbReference type="NCBI Taxonomy" id="1855383"/>
    <lineage>
        <taxon>Bacteria</taxon>
        <taxon>Pseudomonadati</taxon>
        <taxon>Pseudomonadota</taxon>
        <taxon>Alphaproteobacteria</taxon>
        <taxon>Hyphomicrobiales</taxon>
        <taxon>Afifellaceae</taxon>
        <taxon>Faunimonas</taxon>
    </lineage>
</organism>
<accession>A0A1H9IB40</accession>
<reference evidence="2 3" key="1">
    <citation type="submission" date="2016-10" db="EMBL/GenBank/DDBJ databases">
        <authorList>
            <person name="de Groot N.N."/>
        </authorList>
    </citation>
    <scope>NUCLEOTIDE SEQUENCE [LARGE SCALE GENOMIC DNA]</scope>
    <source>
        <strain evidence="2 3">A52C2</strain>
    </source>
</reference>
<evidence type="ECO:0000313" key="3">
    <source>
        <dbReference type="Proteomes" id="UP000199647"/>
    </source>
</evidence>
<dbReference type="RefSeq" id="WP_092496612.1">
    <property type="nucleotide sequence ID" value="NZ_FOFG01000007.1"/>
</dbReference>
<feature type="domain" description="J" evidence="1">
    <location>
        <begin position="135"/>
        <end position="192"/>
    </location>
</feature>
<dbReference type="PROSITE" id="PS50076">
    <property type="entry name" value="DNAJ_2"/>
    <property type="match status" value="1"/>
</dbReference>
<dbReference type="AlphaFoldDB" id="A0A1H9IB40"/>
<dbReference type="InterPro" id="IPR001623">
    <property type="entry name" value="DnaJ_domain"/>
</dbReference>
<dbReference type="Gene3D" id="1.10.287.110">
    <property type="entry name" value="DnaJ domain"/>
    <property type="match status" value="1"/>
</dbReference>
<dbReference type="SMART" id="SM00271">
    <property type="entry name" value="DnaJ"/>
    <property type="match status" value="1"/>
</dbReference>
<dbReference type="Proteomes" id="UP000199647">
    <property type="component" value="Unassembled WGS sequence"/>
</dbReference>
<proteinExistence type="predicted"/>
<sequence>MTAAYPLTWPHHIPRSKPRETGRFKTTLNGALKNVNDSLRLFASDSGKKLENIVLSSNSTLGVSKPDDPGVAAWFTWDGLQVCIPVDRYTTVEANLQAIHHVLEARRVELRHGTLALVRASFQGLRALPAPARRSCWEVLGLDKPGQMINREIIERAYREKAKATHPDRGGSQEAMAELNHARDEALLSEAAI</sequence>
<protein>
    <recommendedName>
        <fullName evidence="1">J domain-containing protein</fullName>
    </recommendedName>
</protein>
<dbReference type="OrthoDB" id="581986at2"/>
<dbReference type="EMBL" id="FOFG01000007">
    <property type="protein sequence ID" value="SEQ71746.1"/>
    <property type="molecule type" value="Genomic_DNA"/>
</dbReference>
<dbReference type="STRING" id="1855383.SAMN05216548_10742"/>
<evidence type="ECO:0000259" key="1">
    <source>
        <dbReference type="PROSITE" id="PS50076"/>
    </source>
</evidence>
<keyword evidence="3" id="KW-1185">Reference proteome</keyword>
<dbReference type="CDD" id="cd06257">
    <property type="entry name" value="DnaJ"/>
    <property type="match status" value="1"/>
</dbReference>
<dbReference type="InterPro" id="IPR036869">
    <property type="entry name" value="J_dom_sf"/>
</dbReference>
<name>A0A1H9IB40_9HYPH</name>
<evidence type="ECO:0000313" key="2">
    <source>
        <dbReference type="EMBL" id="SEQ71746.1"/>
    </source>
</evidence>
<gene>
    <name evidence="2" type="ORF">SAMN05216548_10742</name>
</gene>